<keyword evidence="1" id="KW-0175">Coiled coil</keyword>
<reference evidence="2 3" key="1">
    <citation type="submission" date="2020-06" db="EMBL/GenBank/DDBJ databases">
        <authorList>
            <person name="Li R."/>
            <person name="Bekaert M."/>
        </authorList>
    </citation>
    <scope>NUCLEOTIDE SEQUENCE [LARGE SCALE GENOMIC DNA]</scope>
    <source>
        <strain evidence="3">wild</strain>
    </source>
</reference>
<organism evidence="2 3">
    <name type="scientific">Mytilus coruscus</name>
    <name type="common">Sea mussel</name>
    <dbReference type="NCBI Taxonomy" id="42192"/>
    <lineage>
        <taxon>Eukaryota</taxon>
        <taxon>Metazoa</taxon>
        <taxon>Spiralia</taxon>
        <taxon>Lophotrochozoa</taxon>
        <taxon>Mollusca</taxon>
        <taxon>Bivalvia</taxon>
        <taxon>Autobranchia</taxon>
        <taxon>Pteriomorphia</taxon>
        <taxon>Mytilida</taxon>
        <taxon>Mytiloidea</taxon>
        <taxon>Mytilidae</taxon>
        <taxon>Mytilinae</taxon>
        <taxon>Mytilus</taxon>
    </lineage>
</organism>
<dbReference type="Proteomes" id="UP000507470">
    <property type="component" value="Unassembled WGS sequence"/>
</dbReference>
<evidence type="ECO:0000313" key="3">
    <source>
        <dbReference type="Proteomes" id="UP000507470"/>
    </source>
</evidence>
<gene>
    <name evidence="2" type="ORF">MCOR_11097</name>
</gene>
<sequence length="155" mass="18024">MNNRIAKIEKEVEKIDDVSQQLSSVVQRMDQVEHNLAELQQHNKEIENSFKGMGQVVEKVIEKCDSNRINIEKIEENTIQEKSIIKELQETILDGLKCRSMNNNLVFNGLTYHQSEDCEAKLQTFINRELGKEYMITRGNVHRFGKHSTVFKIGF</sequence>
<evidence type="ECO:0000313" key="2">
    <source>
        <dbReference type="EMBL" id="CAC5373269.1"/>
    </source>
</evidence>
<protein>
    <submittedName>
        <fullName evidence="2">Uncharacterized protein</fullName>
    </submittedName>
</protein>
<dbReference type="EMBL" id="CACVKT020001887">
    <property type="protein sequence ID" value="CAC5373269.1"/>
    <property type="molecule type" value="Genomic_DNA"/>
</dbReference>
<dbReference type="AlphaFoldDB" id="A0A6J8AT72"/>
<name>A0A6J8AT72_MYTCO</name>
<proteinExistence type="predicted"/>
<dbReference type="SUPFAM" id="SSF63491">
    <property type="entry name" value="BAG domain"/>
    <property type="match status" value="1"/>
</dbReference>
<keyword evidence="3" id="KW-1185">Reference proteome</keyword>
<feature type="coiled-coil region" evidence="1">
    <location>
        <begin position="15"/>
        <end position="91"/>
    </location>
</feature>
<evidence type="ECO:0000256" key="1">
    <source>
        <dbReference type="SAM" id="Coils"/>
    </source>
</evidence>
<accession>A0A6J8AT72</accession>